<accession>A0A6H1UJR4</accession>
<dbReference type="Proteomes" id="UP000501602">
    <property type="component" value="Chromosome"/>
</dbReference>
<evidence type="ECO:0000313" key="2">
    <source>
        <dbReference type="Proteomes" id="UP000501602"/>
    </source>
</evidence>
<dbReference type="AlphaFoldDB" id="A0A6H1UJR4"/>
<gene>
    <name evidence="1" type="ORF">HER31_14740</name>
</gene>
<reference evidence="1 2" key="1">
    <citation type="submission" date="2020-04" db="EMBL/GenBank/DDBJ databases">
        <title>Ferrimonas sp. S7 isolated from sea water.</title>
        <authorList>
            <person name="Bae S.S."/>
            <person name="Baek K."/>
        </authorList>
    </citation>
    <scope>NUCLEOTIDE SEQUENCE [LARGE SCALE GENOMIC DNA]</scope>
    <source>
        <strain evidence="1 2">S7</strain>
    </source>
</reference>
<keyword evidence="2" id="KW-1185">Reference proteome</keyword>
<evidence type="ECO:0000313" key="1">
    <source>
        <dbReference type="EMBL" id="QIZ78042.1"/>
    </source>
</evidence>
<organism evidence="1 2">
    <name type="scientific">Ferrimonas lipolytica</name>
    <dbReference type="NCBI Taxonomy" id="2724191"/>
    <lineage>
        <taxon>Bacteria</taxon>
        <taxon>Pseudomonadati</taxon>
        <taxon>Pseudomonadota</taxon>
        <taxon>Gammaproteobacteria</taxon>
        <taxon>Alteromonadales</taxon>
        <taxon>Ferrimonadaceae</taxon>
        <taxon>Ferrimonas</taxon>
    </lineage>
</organism>
<name>A0A6H1UJR4_9GAMM</name>
<dbReference type="KEGG" id="fes:HER31_14740"/>
<dbReference type="RefSeq" id="WP_168661623.1">
    <property type="nucleotide sequence ID" value="NZ_CP051180.1"/>
</dbReference>
<sequence>MTDKFHYRRAMSGKWQMAERAKAVELAIATEAEVHNYFRGATGIDQVANKITEMVLAQQPELLDNEQIDNGVLLQMLAVAAQATVLQALDQPQPSQISMLVLSVSKHFASKQYDPELSPELQQLQQQLLNLHQHWQKMLAQRRDSHRSMGR</sequence>
<proteinExistence type="predicted"/>
<protein>
    <submittedName>
        <fullName evidence="1">Uncharacterized protein</fullName>
    </submittedName>
</protein>
<dbReference type="EMBL" id="CP051180">
    <property type="protein sequence ID" value="QIZ78042.1"/>
    <property type="molecule type" value="Genomic_DNA"/>
</dbReference>